<dbReference type="CDD" id="cd00685">
    <property type="entry name" value="Trans_IPPS_HT"/>
    <property type="match status" value="1"/>
</dbReference>
<protein>
    <submittedName>
        <fullName evidence="8">Polyprenyl synthetase family protein</fullName>
    </submittedName>
</protein>
<comment type="caution">
    <text evidence="8">The sequence shown here is derived from an EMBL/GenBank/DDBJ whole genome shotgun (WGS) entry which is preliminary data.</text>
</comment>
<dbReference type="InterPro" id="IPR033749">
    <property type="entry name" value="Polyprenyl_synt_CS"/>
</dbReference>
<dbReference type="PROSITE" id="PS00444">
    <property type="entry name" value="POLYPRENYL_SYNTHASE_2"/>
    <property type="match status" value="1"/>
</dbReference>
<evidence type="ECO:0000256" key="5">
    <source>
        <dbReference type="ARBA" id="ARBA00022842"/>
    </source>
</evidence>
<gene>
    <name evidence="8" type="ORF">FRZ03_24300</name>
</gene>
<dbReference type="SUPFAM" id="SSF48576">
    <property type="entry name" value="Terpenoid synthases"/>
    <property type="match status" value="1"/>
</dbReference>
<accession>A0A5C6JAZ0</accession>
<evidence type="ECO:0000313" key="8">
    <source>
        <dbReference type="EMBL" id="TWV38589.1"/>
    </source>
</evidence>
<keyword evidence="3 6" id="KW-0808">Transferase</keyword>
<organism evidence="8 9">
    <name type="scientific">Streptomyces misionensis</name>
    <dbReference type="NCBI Taxonomy" id="67331"/>
    <lineage>
        <taxon>Bacteria</taxon>
        <taxon>Bacillati</taxon>
        <taxon>Actinomycetota</taxon>
        <taxon>Actinomycetes</taxon>
        <taxon>Kitasatosporales</taxon>
        <taxon>Streptomycetaceae</taxon>
        <taxon>Streptomyces</taxon>
    </lineage>
</organism>
<evidence type="ECO:0000256" key="7">
    <source>
        <dbReference type="SAM" id="MobiDB-lite"/>
    </source>
</evidence>
<dbReference type="AlphaFoldDB" id="A0A5C6JAZ0"/>
<dbReference type="PANTHER" id="PTHR12001:SF85">
    <property type="entry name" value="SHORT CHAIN ISOPRENYL DIPHOSPHATE SYNTHASE"/>
    <property type="match status" value="1"/>
</dbReference>
<keyword evidence="9" id="KW-1185">Reference proteome</keyword>
<evidence type="ECO:0000256" key="3">
    <source>
        <dbReference type="ARBA" id="ARBA00022679"/>
    </source>
</evidence>
<comment type="similarity">
    <text evidence="2 6">Belongs to the FPP/GGPP synthase family.</text>
</comment>
<dbReference type="InterPro" id="IPR000092">
    <property type="entry name" value="Polyprenyl_synt"/>
</dbReference>
<feature type="non-terminal residue" evidence="8">
    <location>
        <position position="382"/>
    </location>
</feature>
<dbReference type="RefSeq" id="WP_146467305.1">
    <property type="nucleotide sequence ID" value="NZ_VOGW01000137.1"/>
</dbReference>
<dbReference type="EMBL" id="VOGW01000137">
    <property type="protein sequence ID" value="TWV38589.1"/>
    <property type="molecule type" value="Genomic_DNA"/>
</dbReference>
<evidence type="ECO:0000313" key="9">
    <source>
        <dbReference type="Proteomes" id="UP000320481"/>
    </source>
</evidence>
<dbReference type="SFLD" id="SFLDS00005">
    <property type="entry name" value="Isoprenoid_Synthase_Type_I"/>
    <property type="match status" value="1"/>
</dbReference>
<feature type="compositionally biased region" description="Basic residues" evidence="7">
    <location>
        <begin position="346"/>
        <end position="356"/>
    </location>
</feature>
<evidence type="ECO:0000256" key="6">
    <source>
        <dbReference type="RuleBase" id="RU004466"/>
    </source>
</evidence>
<name>A0A5C6JAZ0_9ACTN</name>
<feature type="compositionally biased region" description="Low complexity" evidence="7">
    <location>
        <begin position="362"/>
        <end position="382"/>
    </location>
</feature>
<feature type="region of interest" description="Disordered" evidence="7">
    <location>
        <begin position="319"/>
        <end position="382"/>
    </location>
</feature>
<evidence type="ECO:0000256" key="2">
    <source>
        <dbReference type="ARBA" id="ARBA00006706"/>
    </source>
</evidence>
<evidence type="ECO:0000256" key="1">
    <source>
        <dbReference type="ARBA" id="ARBA00001946"/>
    </source>
</evidence>
<dbReference type="Gene3D" id="1.10.600.10">
    <property type="entry name" value="Farnesyl Diphosphate Synthase"/>
    <property type="match status" value="1"/>
</dbReference>
<keyword evidence="4" id="KW-0479">Metal-binding</keyword>
<dbReference type="GO" id="GO:0046872">
    <property type="term" value="F:metal ion binding"/>
    <property type="evidence" value="ECO:0007669"/>
    <property type="project" value="UniProtKB-KW"/>
</dbReference>
<dbReference type="PANTHER" id="PTHR12001">
    <property type="entry name" value="GERANYLGERANYL PYROPHOSPHATE SYNTHASE"/>
    <property type="match status" value="1"/>
</dbReference>
<dbReference type="GO" id="GO:0008299">
    <property type="term" value="P:isoprenoid biosynthetic process"/>
    <property type="evidence" value="ECO:0007669"/>
    <property type="project" value="InterPro"/>
</dbReference>
<reference evidence="8" key="1">
    <citation type="journal article" date="2019" name="Microbiol. Resour. Announc.">
        <title>Draft Genomic Sequences of Streptomyces misionensis and Streptomyces albidoflavus, bacteria applied for phytopathogen biocontrol.</title>
        <authorList>
            <person name="Pylro V."/>
            <person name="Dias A."/>
            <person name="Andreote F."/>
            <person name="Varani A."/>
            <person name="Andreote C."/>
            <person name="Bernardo E."/>
            <person name="Martins T."/>
        </authorList>
    </citation>
    <scope>NUCLEOTIDE SEQUENCE [LARGE SCALE GENOMIC DNA]</scope>
    <source>
        <strain evidence="8">66</strain>
    </source>
</reference>
<proteinExistence type="inferred from homology"/>
<dbReference type="Proteomes" id="UP000320481">
    <property type="component" value="Unassembled WGS sequence"/>
</dbReference>
<keyword evidence="5" id="KW-0460">Magnesium</keyword>
<evidence type="ECO:0000256" key="4">
    <source>
        <dbReference type="ARBA" id="ARBA00022723"/>
    </source>
</evidence>
<dbReference type="GO" id="GO:0004659">
    <property type="term" value="F:prenyltransferase activity"/>
    <property type="evidence" value="ECO:0007669"/>
    <property type="project" value="InterPro"/>
</dbReference>
<dbReference type="InterPro" id="IPR008949">
    <property type="entry name" value="Isoprenoid_synthase_dom_sf"/>
</dbReference>
<sequence>MSERFDPAGFKARIDTVLHELLAREAEQLCAIDDALAPVAGQLRAAAGHGKRLRAAFCYWGWRAAGQPDSDPLVRAAASMELVHAAAVVHDDLIDDSPLRHELPTVHVALRAAVAGRPGAGAAARALAMLVGDHLMALAGQLFATSGLPAAYLARARPMWADLARELIAGECLEILNTGAEPDPLVSLKVVRYKTAKYTVEHPLLIGALLAGATARLRAGLSAYGLPLGEAFQLRDDLLGLFGEPGRTGKASLDDIRGRRPTALLAVTWRAAPPAQRERLAGLLGRPDLTADHLREVRELMTALKAPDQVEDMIASRVRPDERAHAADSLPHPGRDPQLPLAARPPRGRQPAHRARLLGGEAPAADHAPAPLAPAAPRGRAP</sequence>
<comment type="cofactor">
    <cofactor evidence="1">
        <name>Mg(2+)</name>
        <dbReference type="ChEBI" id="CHEBI:18420"/>
    </cofactor>
</comment>
<dbReference type="Pfam" id="PF00348">
    <property type="entry name" value="polyprenyl_synt"/>
    <property type="match status" value="1"/>
</dbReference>